<dbReference type="AlphaFoldDB" id="A0A4P9VM60"/>
<keyword evidence="1" id="KW-0805">Transcription regulation</keyword>
<dbReference type="Gene3D" id="1.10.10.10">
    <property type="entry name" value="Winged helix-like DNA-binding domain superfamily/Winged helix DNA-binding domain"/>
    <property type="match status" value="1"/>
</dbReference>
<dbReference type="CDD" id="cd07377">
    <property type="entry name" value="WHTH_GntR"/>
    <property type="match status" value="1"/>
</dbReference>
<gene>
    <name evidence="5" type="ORF">B9G39_08345</name>
</gene>
<dbReference type="RefSeq" id="WP_084611304.1">
    <property type="nucleotide sequence ID" value="NZ_NDXW01000001.1"/>
</dbReference>
<comment type="caution">
    <text evidence="5">The sequence shown here is derived from an EMBL/GenBank/DDBJ whole genome shotgun (WGS) entry which is preliminary data.</text>
</comment>
<dbReference type="PANTHER" id="PTHR43537:SF24">
    <property type="entry name" value="GLUCONATE OPERON TRANSCRIPTIONAL REPRESSOR"/>
    <property type="match status" value="1"/>
</dbReference>
<dbReference type="Pfam" id="PF07729">
    <property type="entry name" value="FCD"/>
    <property type="match status" value="1"/>
</dbReference>
<evidence type="ECO:0000256" key="1">
    <source>
        <dbReference type="ARBA" id="ARBA00023015"/>
    </source>
</evidence>
<dbReference type="Pfam" id="PF00392">
    <property type="entry name" value="GntR"/>
    <property type="match status" value="1"/>
</dbReference>
<dbReference type="GO" id="GO:0003700">
    <property type="term" value="F:DNA-binding transcription factor activity"/>
    <property type="evidence" value="ECO:0007669"/>
    <property type="project" value="InterPro"/>
</dbReference>
<accession>A0A4P9VM60</accession>
<evidence type="ECO:0000259" key="4">
    <source>
        <dbReference type="PROSITE" id="PS50949"/>
    </source>
</evidence>
<name>A0A4P9VM60_9GAMM</name>
<dbReference type="InterPro" id="IPR036390">
    <property type="entry name" value="WH_DNA-bd_sf"/>
</dbReference>
<keyword evidence="3" id="KW-0804">Transcription</keyword>
<dbReference type="SMART" id="SM00345">
    <property type="entry name" value="HTH_GNTR"/>
    <property type="match status" value="1"/>
</dbReference>
<dbReference type="SUPFAM" id="SSF48008">
    <property type="entry name" value="GntR ligand-binding domain-like"/>
    <property type="match status" value="1"/>
</dbReference>
<dbReference type="InterPro" id="IPR008920">
    <property type="entry name" value="TF_FadR/GntR_C"/>
</dbReference>
<dbReference type="SUPFAM" id="SSF46785">
    <property type="entry name" value="Winged helix' DNA-binding domain"/>
    <property type="match status" value="1"/>
</dbReference>
<dbReference type="Gene3D" id="1.20.120.530">
    <property type="entry name" value="GntR ligand-binding domain-like"/>
    <property type="match status" value="1"/>
</dbReference>
<dbReference type="InterPro" id="IPR000524">
    <property type="entry name" value="Tscrpt_reg_HTH_GntR"/>
</dbReference>
<dbReference type="InterPro" id="IPR011711">
    <property type="entry name" value="GntR_C"/>
</dbReference>
<organism evidence="5 6">
    <name type="scientific">Zooshikella ganghwensis</name>
    <dbReference type="NCBI Taxonomy" id="202772"/>
    <lineage>
        <taxon>Bacteria</taxon>
        <taxon>Pseudomonadati</taxon>
        <taxon>Pseudomonadota</taxon>
        <taxon>Gammaproteobacteria</taxon>
        <taxon>Oceanospirillales</taxon>
        <taxon>Zooshikellaceae</taxon>
        <taxon>Zooshikella</taxon>
    </lineage>
</organism>
<dbReference type="PANTHER" id="PTHR43537">
    <property type="entry name" value="TRANSCRIPTIONAL REGULATOR, GNTR FAMILY"/>
    <property type="match status" value="1"/>
</dbReference>
<dbReference type="PROSITE" id="PS50949">
    <property type="entry name" value="HTH_GNTR"/>
    <property type="match status" value="1"/>
</dbReference>
<protein>
    <submittedName>
        <fullName evidence="5">GntR family transcriptional regulator</fullName>
    </submittedName>
</protein>
<evidence type="ECO:0000256" key="3">
    <source>
        <dbReference type="ARBA" id="ARBA00023163"/>
    </source>
</evidence>
<dbReference type="GO" id="GO:0003677">
    <property type="term" value="F:DNA binding"/>
    <property type="evidence" value="ECO:0007669"/>
    <property type="project" value="UniProtKB-KW"/>
</dbReference>
<evidence type="ECO:0000256" key="2">
    <source>
        <dbReference type="ARBA" id="ARBA00023125"/>
    </source>
</evidence>
<evidence type="ECO:0000313" key="5">
    <source>
        <dbReference type="EMBL" id="RDH43447.1"/>
    </source>
</evidence>
<feature type="domain" description="HTH gntR-type" evidence="4">
    <location>
        <begin position="14"/>
        <end position="81"/>
    </location>
</feature>
<keyword evidence="6" id="KW-1185">Reference proteome</keyword>
<sequence length="235" mass="27181">MGGLFSIMFFKAADSLTEQIAQHLANKIITGKLKSRERIQELKIAHELDVSRGSVREALLLLQRRHLIDILPRRGAMVSDLTEHKIRCLYAMVENLYTMLAVELAGKWKELHQLKPFEVYLERLKNLAREGNVEEFVKCSFVVIDLANNIVKNPYLAQILNNLQPAIHRTYHLALSRREEELEQSLNFFNQILIAIMQRDLTRIEQLVREYAHSNRDLILAIMSDEHCAPEVTPA</sequence>
<dbReference type="Proteomes" id="UP000257039">
    <property type="component" value="Unassembled WGS sequence"/>
</dbReference>
<keyword evidence="2" id="KW-0238">DNA-binding</keyword>
<proteinExistence type="predicted"/>
<evidence type="ECO:0000313" key="6">
    <source>
        <dbReference type="Proteomes" id="UP000257039"/>
    </source>
</evidence>
<reference evidence="5 6" key="1">
    <citation type="submission" date="2017-04" db="EMBL/GenBank/DDBJ databases">
        <title>Draft genome sequence of Zooshikella ganghwensis VG4 isolated from Red Sea sediments.</title>
        <authorList>
            <person name="Rehman Z."/>
            <person name="Alam I."/>
            <person name="Kamau A."/>
            <person name="Bajic V."/>
            <person name="Leiknes T."/>
        </authorList>
    </citation>
    <scope>NUCLEOTIDE SEQUENCE [LARGE SCALE GENOMIC DNA]</scope>
    <source>
        <strain evidence="5 6">VG4</strain>
    </source>
</reference>
<dbReference type="InterPro" id="IPR036388">
    <property type="entry name" value="WH-like_DNA-bd_sf"/>
</dbReference>
<dbReference type="EMBL" id="NDXW01000001">
    <property type="protein sequence ID" value="RDH43447.1"/>
    <property type="molecule type" value="Genomic_DNA"/>
</dbReference>